<dbReference type="Pfam" id="PF09339">
    <property type="entry name" value="HTH_IclR"/>
    <property type="match status" value="1"/>
</dbReference>
<evidence type="ECO:0000259" key="5">
    <source>
        <dbReference type="PROSITE" id="PS51078"/>
    </source>
</evidence>
<evidence type="ECO:0000313" key="7">
    <source>
        <dbReference type="Proteomes" id="UP000241848"/>
    </source>
</evidence>
<dbReference type="EMBL" id="PXYV01000002">
    <property type="protein sequence ID" value="PSR23898.1"/>
    <property type="molecule type" value="Genomic_DNA"/>
</dbReference>
<dbReference type="InterPro" id="IPR029016">
    <property type="entry name" value="GAF-like_dom_sf"/>
</dbReference>
<dbReference type="AlphaFoldDB" id="A0A2T2WNU2"/>
<dbReference type="Proteomes" id="UP000241848">
    <property type="component" value="Unassembled WGS sequence"/>
</dbReference>
<dbReference type="InterPro" id="IPR036390">
    <property type="entry name" value="WH_DNA-bd_sf"/>
</dbReference>
<organism evidence="6 7">
    <name type="scientific">Sulfobacillus acidophilus</name>
    <dbReference type="NCBI Taxonomy" id="53633"/>
    <lineage>
        <taxon>Bacteria</taxon>
        <taxon>Bacillati</taxon>
        <taxon>Bacillota</taxon>
        <taxon>Clostridia</taxon>
        <taxon>Eubacteriales</taxon>
        <taxon>Clostridiales Family XVII. Incertae Sedis</taxon>
        <taxon>Sulfobacillus</taxon>
    </lineage>
</organism>
<dbReference type="InterPro" id="IPR005471">
    <property type="entry name" value="Tscrpt_reg_IclR_N"/>
</dbReference>
<keyword evidence="2" id="KW-0238">DNA-binding</keyword>
<dbReference type="PANTHER" id="PTHR30136">
    <property type="entry name" value="HELIX-TURN-HELIX TRANSCRIPTIONAL REGULATOR, ICLR FAMILY"/>
    <property type="match status" value="1"/>
</dbReference>
<evidence type="ECO:0000256" key="3">
    <source>
        <dbReference type="ARBA" id="ARBA00023163"/>
    </source>
</evidence>
<evidence type="ECO:0000256" key="1">
    <source>
        <dbReference type="ARBA" id="ARBA00023015"/>
    </source>
</evidence>
<dbReference type="GO" id="GO:0003677">
    <property type="term" value="F:DNA binding"/>
    <property type="evidence" value="ECO:0007669"/>
    <property type="project" value="UniProtKB-KW"/>
</dbReference>
<dbReference type="PROSITE" id="PS51078">
    <property type="entry name" value="ICLR_ED"/>
    <property type="match status" value="1"/>
</dbReference>
<dbReference type="Gene3D" id="1.10.10.10">
    <property type="entry name" value="Winged helix-like DNA-binding domain superfamily/Winged helix DNA-binding domain"/>
    <property type="match status" value="1"/>
</dbReference>
<evidence type="ECO:0000256" key="2">
    <source>
        <dbReference type="ARBA" id="ARBA00023125"/>
    </source>
</evidence>
<dbReference type="GO" id="GO:0003700">
    <property type="term" value="F:DNA-binding transcription factor activity"/>
    <property type="evidence" value="ECO:0007669"/>
    <property type="project" value="TreeGrafter"/>
</dbReference>
<dbReference type="SUPFAM" id="SSF55781">
    <property type="entry name" value="GAF domain-like"/>
    <property type="match status" value="1"/>
</dbReference>
<dbReference type="Gene3D" id="3.30.450.40">
    <property type="match status" value="1"/>
</dbReference>
<gene>
    <name evidence="6" type="ORF">C7B45_01030</name>
</gene>
<comment type="caution">
    <text evidence="6">The sequence shown here is derived from an EMBL/GenBank/DDBJ whole genome shotgun (WGS) entry which is preliminary data.</text>
</comment>
<dbReference type="SMART" id="SM00346">
    <property type="entry name" value="HTH_ICLR"/>
    <property type="match status" value="1"/>
</dbReference>
<accession>A0A2T2WNU2</accession>
<sequence>MKLLQTFSRERPAMTLTELATALGLPKAGTQRLVRTLVDLDFLQRLPGKRYGLGVMALDLGHRYLSTLNIPVVAEPFMQELVKQTQETVNLAIRSGREVVYIARIASAPRIVSVNLEVGSRLPVHATALGKALLMDMVGDELLLVLGPEPWPAYTPHTKTTVAALATDLGQARKEGVAINDGELELGLRSIAAPVRDLSGEIVAALNVSTNSFRVPLELIRGPMRDALLHTARCISRSLGYSGPTTQE</sequence>
<reference evidence="6 7" key="1">
    <citation type="journal article" date="2014" name="BMC Genomics">
        <title>Comparison of environmental and isolate Sulfobacillus genomes reveals diverse carbon, sulfur, nitrogen, and hydrogen metabolisms.</title>
        <authorList>
            <person name="Justice N.B."/>
            <person name="Norman A."/>
            <person name="Brown C.T."/>
            <person name="Singh A."/>
            <person name="Thomas B.C."/>
            <person name="Banfield J.F."/>
        </authorList>
    </citation>
    <scope>NUCLEOTIDE SEQUENCE [LARGE SCALE GENOMIC DNA]</scope>
    <source>
        <strain evidence="6">AMDSBA3</strain>
    </source>
</reference>
<evidence type="ECO:0000259" key="4">
    <source>
        <dbReference type="PROSITE" id="PS51077"/>
    </source>
</evidence>
<protein>
    <submittedName>
        <fullName evidence="6">IclR family transcriptional regulator</fullName>
    </submittedName>
</protein>
<proteinExistence type="predicted"/>
<evidence type="ECO:0000313" key="6">
    <source>
        <dbReference type="EMBL" id="PSR23898.1"/>
    </source>
</evidence>
<feature type="domain" description="IclR-ED" evidence="5">
    <location>
        <begin position="56"/>
        <end position="241"/>
    </location>
</feature>
<dbReference type="InterPro" id="IPR050707">
    <property type="entry name" value="HTH_MetabolicPath_Reg"/>
</dbReference>
<keyword evidence="1" id="KW-0805">Transcription regulation</keyword>
<dbReference type="PANTHER" id="PTHR30136:SF35">
    <property type="entry name" value="HTH-TYPE TRANSCRIPTIONAL REGULATOR RV1719"/>
    <property type="match status" value="1"/>
</dbReference>
<name>A0A2T2WNU2_9FIRM</name>
<dbReference type="SUPFAM" id="SSF46785">
    <property type="entry name" value="Winged helix' DNA-binding domain"/>
    <property type="match status" value="1"/>
</dbReference>
<feature type="domain" description="HTH iclR-type" evidence="4">
    <location>
        <begin position="1"/>
        <end position="55"/>
    </location>
</feature>
<keyword evidence="3" id="KW-0804">Transcription</keyword>
<dbReference type="InterPro" id="IPR014757">
    <property type="entry name" value="Tscrpt_reg_IclR_C"/>
</dbReference>
<dbReference type="PROSITE" id="PS51077">
    <property type="entry name" value="HTH_ICLR"/>
    <property type="match status" value="1"/>
</dbReference>
<dbReference type="GO" id="GO:0045892">
    <property type="term" value="P:negative regulation of DNA-templated transcription"/>
    <property type="evidence" value="ECO:0007669"/>
    <property type="project" value="TreeGrafter"/>
</dbReference>
<dbReference type="InterPro" id="IPR036388">
    <property type="entry name" value="WH-like_DNA-bd_sf"/>
</dbReference>
<dbReference type="Pfam" id="PF01614">
    <property type="entry name" value="IclR_C"/>
    <property type="match status" value="1"/>
</dbReference>